<evidence type="ECO:0000256" key="1">
    <source>
        <dbReference type="SAM" id="MobiDB-lite"/>
    </source>
</evidence>
<dbReference type="AlphaFoldDB" id="A0A9P4GXC3"/>
<reference evidence="2" key="1">
    <citation type="journal article" date="2020" name="Stud. Mycol.">
        <title>101 Dothideomycetes genomes: a test case for predicting lifestyles and emergence of pathogens.</title>
        <authorList>
            <person name="Haridas S."/>
            <person name="Albert R."/>
            <person name="Binder M."/>
            <person name="Bloem J."/>
            <person name="Labutti K."/>
            <person name="Salamov A."/>
            <person name="Andreopoulos B."/>
            <person name="Baker S."/>
            <person name="Barry K."/>
            <person name="Bills G."/>
            <person name="Bluhm B."/>
            <person name="Cannon C."/>
            <person name="Castanera R."/>
            <person name="Culley D."/>
            <person name="Daum C."/>
            <person name="Ezra D."/>
            <person name="Gonzalez J."/>
            <person name="Henrissat B."/>
            <person name="Kuo A."/>
            <person name="Liang C."/>
            <person name="Lipzen A."/>
            <person name="Lutzoni F."/>
            <person name="Magnuson J."/>
            <person name="Mondo S."/>
            <person name="Nolan M."/>
            <person name="Ohm R."/>
            <person name="Pangilinan J."/>
            <person name="Park H.-J."/>
            <person name="Ramirez L."/>
            <person name="Alfaro M."/>
            <person name="Sun H."/>
            <person name="Tritt A."/>
            <person name="Yoshinaga Y."/>
            <person name="Zwiers L.-H."/>
            <person name="Turgeon B."/>
            <person name="Goodwin S."/>
            <person name="Spatafora J."/>
            <person name="Crous P."/>
            <person name="Grigoriev I."/>
        </authorList>
    </citation>
    <scope>NUCLEOTIDE SEQUENCE</scope>
    <source>
        <strain evidence="2">CBS 110217</strain>
    </source>
</reference>
<protein>
    <submittedName>
        <fullName evidence="2">Uncharacterized protein</fullName>
    </submittedName>
</protein>
<organism evidence="2 3">
    <name type="scientific">Setomelanomma holmii</name>
    <dbReference type="NCBI Taxonomy" id="210430"/>
    <lineage>
        <taxon>Eukaryota</taxon>
        <taxon>Fungi</taxon>
        <taxon>Dikarya</taxon>
        <taxon>Ascomycota</taxon>
        <taxon>Pezizomycotina</taxon>
        <taxon>Dothideomycetes</taxon>
        <taxon>Pleosporomycetidae</taxon>
        <taxon>Pleosporales</taxon>
        <taxon>Pleosporineae</taxon>
        <taxon>Phaeosphaeriaceae</taxon>
        <taxon>Setomelanomma</taxon>
    </lineage>
</organism>
<sequence length="509" mass="56965">MLMQMVITHVTNNEIAGMKKDWQFPSKELHGYIQGILATLVDINEQSNDMSDTDGDVRLQAKAAEEVKLLDGVAILLKRLEMCSIPAMSVIPEAAVEAFADVLRGISEETRKSYVEKVAYLNRPTKYQEKAWSEALPDIEKAATVMSKLVVSEEEKQSISGAINRLKEHNKAIEVSNKELSITPQIYTLPVNALNEMQQAWIKDNEKQFNAAVVELRTALEHKELATSLTRRLDARIKNTSVATNTDVPAATSSSSSKSSFQVSSTSGSSQRTVSHTSPSTNEHPGTSAVEASSLFVPELADIETLRKALNDEPDSSMMFDYTNGLTEFGKFEHIRPTRTENHRYSRFFVNAGTEQLPVFKVVKGSDLGPGGADTLADQANGKETIFDLRYRKKQLSGQANYITSVGPAIQMPFSESKPRPGSKPRQPDAYLRLQYKDNDTPNEWLSRTECISLMGKKTAERYLAQFIAQYDRKCKYLEACKAQRLHPDTNQPLNERDRKFTPWLFPEA</sequence>
<feature type="compositionally biased region" description="Low complexity" evidence="1">
    <location>
        <begin position="253"/>
        <end position="275"/>
    </location>
</feature>
<comment type="caution">
    <text evidence="2">The sequence shown here is derived from an EMBL/GenBank/DDBJ whole genome shotgun (WGS) entry which is preliminary data.</text>
</comment>
<name>A0A9P4GXC3_9PLEO</name>
<evidence type="ECO:0000313" key="2">
    <source>
        <dbReference type="EMBL" id="KAF2023149.1"/>
    </source>
</evidence>
<gene>
    <name evidence="2" type="ORF">EK21DRAFT_119052</name>
</gene>
<feature type="region of interest" description="Disordered" evidence="1">
    <location>
        <begin position="246"/>
        <end position="293"/>
    </location>
</feature>
<dbReference type="Proteomes" id="UP000799777">
    <property type="component" value="Unassembled WGS sequence"/>
</dbReference>
<dbReference type="OrthoDB" id="3800332at2759"/>
<accession>A0A9P4GXC3</accession>
<evidence type="ECO:0000313" key="3">
    <source>
        <dbReference type="Proteomes" id="UP000799777"/>
    </source>
</evidence>
<dbReference type="EMBL" id="ML978376">
    <property type="protein sequence ID" value="KAF2023149.1"/>
    <property type="molecule type" value="Genomic_DNA"/>
</dbReference>
<feature type="compositionally biased region" description="Polar residues" evidence="1">
    <location>
        <begin position="276"/>
        <end position="285"/>
    </location>
</feature>
<keyword evidence="3" id="KW-1185">Reference proteome</keyword>
<proteinExistence type="predicted"/>